<keyword evidence="2" id="KW-1185">Reference proteome</keyword>
<dbReference type="AlphaFoldDB" id="A0A0W4ZCA9"/>
<protein>
    <submittedName>
        <fullName evidence="1">Uncharacterized protein</fullName>
    </submittedName>
</protein>
<dbReference type="GeneID" id="28938457"/>
<reference evidence="2" key="1">
    <citation type="journal article" date="2016" name="Nat. Commun.">
        <title>Genome analysis of three Pneumocystis species reveals adaptation mechanisms to life exclusively in mammalian hosts.</title>
        <authorList>
            <person name="Ma L."/>
            <person name="Chen Z."/>
            <person name="Huang D.W."/>
            <person name="Kutty G."/>
            <person name="Ishihara M."/>
            <person name="Wang H."/>
            <person name="Abouelleil A."/>
            <person name="Bishop L."/>
            <person name="Davey E."/>
            <person name="Deng R."/>
            <person name="Deng X."/>
            <person name="Fan L."/>
            <person name="Fantoni G."/>
            <person name="Fitzgerald M."/>
            <person name="Gogineni E."/>
            <person name="Goldberg J.M."/>
            <person name="Handley G."/>
            <person name="Hu X."/>
            <person name="Huber C."/>
            <person name="Jiao X."/>
            <person name="Jones K."/>
            <person name="Levin J.Z."/>
            <person name="Liu Y."/>
            <person name="Macdonald P."/>
            <person name="Melnikov A."/>
            <person name="Raley C."/>
            <person name="Sassi M."/>
            <person name="Sherman B.T."/>
            <person name="Song X."/>
            <person name="Sykes S."/>
            <person name="Tran B."/>
            <person name="Walsh L."/>
            <person name="Xia Y."/>
            <person name="Yang J."/>
            <person name="Young S."/>
            <person name="Zeng Q."/>
            <person name="Zheng X."/>
            <person name="Stephens R."/>
            <person name="Nusbaum C."/>
            <person name="Birren B.W."/>
            <person name="Azadi P."/>
            <person name="Lempicki R.A."/>
            <person name="Cuomo C.A."/>
            <person name="Kovacs J.A."/>
        </authorList>
    </citation>
    <scope>NUCLEOTIDE SEQUENCE [LARGE SCALE GENOMIC DNA]</scope>
    <source>
        <strain evidence="2">B80</strain>
    </source>
</reference>
<dbReference type="EMBL" id="LFVZ01000015">
    <property type="protein sequence ID" value="KTW25959.1"/>
    <property type="molecule type" value="Genomic_DNA"/>
</dbReference>
<proteinExistence type="predicted"/>
<gene>
    <name evidence="1" type="ORF">T552_04203</name>
</gene>
<name>A0A0W4ZCA9_PNEC8</name>
<accession>A0A0W4ZCA9</accession>
<evidence type="ECO:0000313" key="2">
    <source>
        <dbReference type="Proteomes" id="UP000054454"/>
    </source>
</evidence>
<sequence>MNQDKLNNYNGCYFVFKNRLCMNGADNIWYGRGGRIIWREENKENNSENNIEKIKNSALDFQSILYRNTSQIPRKRHRIILEDK</sequence>
<organism evidence="1 2">
    <name type="scientific">Pneumocystis carinii (strain B80)</name>
    <name type="common">Rat pneumocystis pneumonia agent</name>
    <name type="synonym">Pneumocystis carinii f. sp. carinii</name>
    <dbReference type="NCBI Taxonomy" id="1408658"/>
    <lineage>
        <taxon>Eukaryota</taxon>
        <taxon>Fungi</taxon>
        <taxon>Dikarya</taxon>
        <taxon>Ascomycota</taxon>
        <taxon>Taphrinomycotina</taxon>
        <taxon>Pneumocystomycetes</taxon>
        <taxon>Pneumocystaceae</taxon>
        <taxon>Pneumocystis</taxon>
    </lineage>
</organism>
<evidence type="ECO:0000313" key="1">
    <source>
        <dbReference type="EMBL" id="KTW25959.1"/>
    </source>
</evidence>
<dbReference type="Proteomes" id="UP000054454">
    <property type="component" value="Unassembled WGS sequence"/>
</dbReference>
<dbReference type="VEuPathDB" id="FungiDB:T552_04203"/>
<comment type="caution">
    <text evidence="1">The sequence shown here is derived from an EMBL/GenBank/DDBJ whole genome shotgun (WGS) entry which is preliminary data.</text>
</comment>
<dbReference type="RefSeq" id="XP_018224539.1">
    <property type="nucleotide sequence ID" value="XM_018372254.1"/>
</dbReference>